<name>A0A439DEK1_9PEZI</name>
<reference evidence="2 3" key="1">
    <citation type="submission" date="2018-12" db="EMBL/GenBank/DDBJ databases">
        <title>Draft genome sequence of Xylaria grammica IHI A82.</title>
        <authorList>
            <person name="Buettner E."/>
            <person name="Kellner H."/>
        </authorList>
    </citation>
    <scope>NUCLEOTIDE SEQUENCE [LARGE SCALE GENOMIC DNA]</scope>
    <source>
        <strain evidence="2 3">IHI A82</strain>
    </source>
</reference>
<dbReference type="EMBL" id="RYZI01000041">
    <property type="protein sequence ID" value="RWA12805.1"/>
    <property type="molecule type" value="Genomic_DNA"/>
</dbReference>
<evidence type="ECO:0000313" key="2">
    <source>
        <dbReference type="EMBL" id="RWA12805.1"/>
    </source>
</evidence>
<gene>
    <name evidence="2" type="ORF">EKO27_g2302</name>
</gene>
<comment type="caution">
    <text evidence="2">The sequence shown here is derived from an EMBL/GenBank/DDBJ whole genome shotgun (WGS) entry which is preliminary data.</text>
</comment>
<accession>A0A439DEK1</accession>
<feature type="region of interest" description="Disordered" evidence="1">
    <location>
        <begin position="67"/>
        <end position="138"/>
    </location>
</feature>
<protein>
    <submittedName>
        <fullName evidence="2">Uncharacterized protein</fullName>
    </submittedName>
</protein>
<dbReference type="AlphaFoldDB" id="A0A439DEK1"/>
<evidence type="ECO:0000313" key="3">
    <source>
        <dbReference type="Proteomes" id="UP000286045"/>
    </source>
</evidence>
<proteinExistence type="predicted"/>
<sequence>MVLLQRYMSIDGADVIRNCLAANNAVLWTASGNEADLAIFQEVVIRGVTEKLFEGINDFMMGVKTQHPSTQANSSSLATSNHGPQALAWPGIASPTGLNIPSDQLPTNPGPPPGTASPMSFSEIDSVAGGFDDTSQHGDQFNQWFGVLESG</sequence>
<organism evidence="2 3">
    <name type="scientific">Xylaria grammica</name>
    <dbReference type="NCBI Taxonomy" id="363999"/>
    <lineage>
        <taxon>Eukaryota</taxon>
        <taxon>Fungi</taxon>
        <taxon>Dikarya</taxon>
        <taxon>Ascomycota</taxon>
        <taxon>Pezizomycotina</taxon>
        <taxon>Sordariomycetes</taxon>
        <taxon>Xylariomycetidae</taxon>
        <taxon>Xylariales</taxon>
        <taxon>Xylariaceae</taxon>
        <taxon>Xylaria</taxon>
    </lineage>
</organism>
<dbReference type="Proteomes" id="UP000286045">
    <property type="component" value="Unassembled WGS sequence"/>
</dbReference>
<feature type="compositionally biased region" description="Polar residues" evidence="1">
    <location>
        <begin position="96"/>
        <end position="107"/>
    </location>
</feature>
<evidence type="ECO:0000256" key="1">
    <source>
        <dbReference type="SAM" id="MobiDB-lite"/>
    </source>
</evidence>
<feature type="compositionally biased region" description="Polar residues" evidence="1">
    <location>
        <begin position="67"/>
        <end position="83"/>
    </location>
</feature>
<keyword evidence="3" id="KW-1185">Reference proteome</keyword>